<dbReference type="GO" id="GO:0006281">
    <property type="term" value="P:DNA repair"/>
    <property type="evidence" value="ECO:0007669"/>
    <property type="project" value="TreeGrafter"/>
</dbReference>
<dbReference type="AlphaFoldDB" id="A0A3Q9UJC8"/>
<name>A0A3Q9UJC8_9ACTN</name>
<evidence type="ECO:0000313" key="2">
    <source>
        <dbReference type="Proteomes" id="UP000285875"/>
    </source>
</evidence>
<dbReference type="InterPro" id="IPR023214">
    <property type="entry name" value="HAD_sf"/>
</dbReference>
<dbReference type="InterPro" id="IPR036412">
    <property type="entry name" value="HAD-like_sf"/>
</dbReference>
<dbReference type="SUPFAM" id="SSF56784">
    <property type="entry name" value="HAD-like"/>
    <property type="match status" value="1"/>
</dbReference>
<dbReference type="Pfam" id="PF00702">
    <property type="entry name" value="Hydrolase"/>
    <property type="match status" value="1"/>
</dbReference>
<dbReference type="GO" id="GO:0005829">
    <property type="term" value="C:cytosol"/>
    <property type="evidence" value="ECO:0007669"/>
    <property type="project" value="TreeGrafter"/>
</dbReference>
<dbReference type="RefSeq" id="WP_097798118.1">
    <property type="nucleotide sequence ID" value="NZ_CP025570.1"/>
</dbReference>
<protein>
    <submittedName>
        <fullName evidence="1">HAD family hydrolase</fullName>
    </submittedName>
</protein>
<dbReference type="KEGG" id="aji:C0Z10_00675"/>
<dbReference type="PANTHER" id="PTHR43434">
    <property type="entry name" value="PHOSPHOGLYCOLATE PHOSPHATASE"/>
    <property type="match status" value="1"/>
</dbReference>
<dbReference type="EMBL" id="CP025570">
    <property type="protein sequence ID" value="AZZ38507.1"/>
    <property type="molecule type" value="Genomic_DNA"/>
</dbReference>
<gene>
    <name evidence="1" type="ORF">C0Z10_00675</name>
</gene>
<dbReference type="PANTHER" id="PTHR43434:SF19">
    <property type="entry name" value="PHOSPHONOACETALDEHYDE HYDROLASE"/>
    <property type="match status" value="1"/>
</dbReference>
<keyword evidence="1" id="KW-0378">Hydrolase</keyword>
<organism evidence="1 2">
    <name type="scientific">Acidipropionibacterium jensenii</name>
    <dbReference type="NCBI Taxonomy" id="1749"/>
    <lineage>
        <taxon>Bacteria</taxon>
        <taxon>Bacillati</taxon>
        <taxon>Actinomycetota</taxon>
        <taxon>Actinomycetes</taxon>
        <taxon>Propionibacteriales</taxon>
        <taxon>Propionibacteriaceae</taxon>
        <taxon>Acidipropionibacterium</taxon>
    </lineage>
</organism>
<reference evidence="2" key="1">
    <citation type="submission" date="2017-12" db="EMBL/GenBank/DDBJ databases">
        <title>Whole genome sequencing of Acidipropionibacterium jensenii strains JS279 and JS280.</title>
        <authorList>
            <person name="Deptula P."/>
            <person name="Laine P."/>
            <person name="Smolander O.-P."/>
            <person name="Paulin L."/>
            <person name="Auvinen P."/>
            <person name="Varmanen P."/>
        </authorList>
    </citation>
    <scope>NUCLEOTIDE SEQUENCE [LARGE SCALE GENOMIC DNA]</scope>
    <source>
        <strain evidence="2">JS280</strain>
    </source>
</reference>
<accession>A0A3Q9UJC8</accession>
<dbReference type="Proteomes" id="UP000285875">
    <property type="component" value="Chromosome"/>
</dbReference>
<dbReference type="InterPro" id="IPR050155">
    <property type="entry name" value="HAD-like_hydrolase_sf"/>
</dbReference>
<dbReference type="Gene3D" id="3.40.50.1000">
    <property type="entry name" value="HAD superfamily/HAD-like"/>
    <property type="match status" value="1"/>
</dbReference>
<evidence type="ECO:0000313" key="1">
    <source>
        <dbReference type="EMBL" id="AZZ38507.1"/>
    </source>
</evidence>
<dbReference type="GO" id="GO:0008967">
    <property type="term" value="F:phosphoglycolate phosphatase activity"/>
    <property type="evidence" value="ECO:0007669"/>
    <property type="project" value="TreeGrafter"/>
</dbReference>
<sequence>MVSLVTFDMAGTTVDDGGAVSRALRAAVEETGASVAQEDLEVWSGVERTSAISALMALGGVHPARGAARAQFLRFSTILADSWRTNPPQEIAGATETFEILHEEGIRVALTTDLDEASVTPLMEELGWWPARRPLIDTVVTADDVASGCPAPYLIHRAMERTRVVDVRQVLAAGDTVVDLQAARNAGVAPVSVLTGAGDRQTLEAAGPDYLLGSIAELPAVISAAGSAMG</sequence>
<proteinExistence type="predicted"/>